<dbReference type="InterPro" id="IPR011612">
    <property type="entry name" value="Urease_alpha_N_dom"/>
</dbReference>
<evidence type="ECO:0000256" key="8">
    <source>
        <dbReference type="PIRSR" id="PIRSR611612-51"/>
    </source>
</evidence>
<dbReference type="SUPFAM" id="SSF51338">
    <property type="entry name" value="Composite domain of metallo-dependent hydrolases"/>
    <property type="match status" value="1"/>
</dbReference>
<comment type="PTM">
    <text evidence="7">Carbamylation allows a single lysine to coordinate two nickel ions.</text>
</comment>
<evidence type="ECO:0000256" key="11">
    <source>
        <dbReference type="RuleBase" id="RU004158"/>
    </source>
</evidence>
<dbReference type="EMBL" id="BMGG01000003">
    <property type="protein sequence ID" value="GGC59013.1"/>
    <property type="molecule type" value="Genomic_DNA"/>
</dbReference>
<dbReference type="PROSITE" id="PS51368">
    <property type="entry name" value="UREASE_3"/>
    <property type="match status" value="1"/>
</dbReference>
<feature type="binding site" evidence="5 10">
    <location>
        <position position="222"/>
    </location>
    <ligand>
        <name>substrate</name>
    </ligand>
</feature>
<dbReference type="Proteomes" id="UP000637002">
    <property type="component" value="Unassembled WGS sequence"/>
</dbReference>
<comment type="PTM">
    <text evidence="5">Carboxylation allows a single lysine to coordinate two nickel ions.</text>
</comment>
<gene>
    <name evidence="13" type="primary">ureC1</name>
    <name evidence="5" type="synonym">ureC</name>
    <name evidence="13" type="ORF">GCM10010994_17280</name>
</gene>
<feature type="domain" description="Urease" evidence="12">
    <location>
        <begin position="134"/>
        <end position="570"/>
    </location>
</feature>
<sequence>MSMKLSRPEYAVQYGPTTGDKIHLADTGLVAEIEHDYTTYGDELVFGGGKTIRDGMGQASKWKASDGALDLVVTNAVIIDPVLGVIKADIGIRDGLIVGIGKAGNPDTMNITPGLIVSPNTDILSVEGMIVTPGFVDIHPHFDSVQQLYEYQSAGFTTVIGGGSGPKTVGIECPGVFNLHRMLEAMAEIPLNFGNFGKGNSASKGSLVEQVVLGGATGLKIHEDWSSSPAAIETCMDLADELDFQVQVHADTLNETGYYEDTLAAINGRVMHIYHAEGAGGGNAPDIMRCVMEPNCLPSSTNPTNPFSINTYDEEIDMLITCHNLNKQVPTDMAFIQGRARAETMRAEDVLHDLGAISMIGSDSQGVGRAAESAQRAFQLAAVNKVRFGRLPQDGIGNDNFRIQRYLAKVTINPAITFGVDSYVGSIAPGKLADLVLWRPKFFIAKPETSVKGGFISHAVMGDPAGSLMTCQPLKYRPQYGSLGANPSRTSYSFVTQAALDAGLAGRLRTHQTLMPVKRTRTISKRDMIHNNVMPNIEIDPETYNVYIDGERITVKPAKTLPLTQLFYFR</sequence>
<dbReference type="InterPro" id="IPR017951">
    <property type="entry name" value="Urease_asu_c"/>
</dbReference>
<keyword evidence="4 5" id="KW-0378">Hydrolase</keyword>
<evidence type="ECO:0000313" key="14">
    <source>
        <dbReference type="Proteomes" id="UP000637002"/>
    </source>
</evidence>
<evidence type="ECO:0000256" key="4">
    <source>
        <dbReference type="ARBA" id="ARBA00022801"/>
    </source>
</evidence>
<dbReference type="Gene3D" id="3.20.20.140">
    <property type="entry name" value="Metal-dependent hydrolases"/>
    <property type="match status" value="1"/>
</dbReference>
<evidence type="ECO:0000256" key="3">
    <source>
        <dbReference type="ARBA" id="ARBA00022723"/>
    </source>
</evidence>
<feature type="binding site" evidence="5 8">
    <location>
        <position position="275"/>
    </location>
    <ligand>
        <name>Ni(2+)</name>
        <dbReference type="ChEBI" id="CHEBI:49786"/>
        <label>2</label>
    </ligand>
</feature>
<dbReference type="InterPro" id="IPR011059">
    <property type="entry name" value="Metal-dep_hydrolase_composite"/>
</dbReference>
<feature type="modified residue" description="N6-carboxylysine" evidence="5 7">
    <location>
        <position position="220"/>
    </location>
</feature>
<dbReference type="PANTHER" id="PTHR43440">
    <property type="entry name" value="UREASE"/>
    <property type="match status" value="1"/>
</dbReference>
<evidence type="ECO:0000256" key="10">
    <source>
        <dbReference type="PROSITE-ProRule" id="PRU00700"/>
    </source>
</evidence>
<dbReference type="HAMAP" id="MF_01953">
    <property type="entry name" value="Urease_alpha"/>
    <property type="match status" value="1"/>
</dbReference>
<dbReference type="PANTHER" id="PTHR43440:SF1">
    <property type="entry name" value="UREASE"/>
    <property type="match status" value="1"/>
</dbReference>
<comment type="caution">
    <text evidence="13">The sequence shown here is derived from an EMBL/GenBank/DDBJ whole genome shotgun (WGS) entry which is preliminary data.</text>
</comment>
<dbReference type="NCBIfam" id="NF009686">
    <property type="entry name" value="PRK13207.1"/>
    <property type="match status" value="1"/>
</dbReference>
<dbReference type="Pfam" id="PF00449">
    <property type="entry name" value="Urease_alpha"/>
    <property type="match status" value="1"/>
</dbReference>
<dbReference type="SUPFAM" id="SSF51556">
    <property type="entry name" value="Metallo-dependent hydrolases"/>
    <property type="match status" value="1"/>
</dbReference>
<protein>
    <recommendedName>
        <fullName evidence="5 6">Urease subunit alpha</fullName>
        <ecNumber evidence="5 6">3.5.1.5</ecNumber>
    </recommendedName>
    <alternativeName>
        <fullName evidence="5">Urea amidohydrolase subunit alpha</fullName>
    </alternativeName>
</protein>
<comment type="catalytic activity">
    <reaction evidence="5">
        <text>urea + 2 H2O + H(+) = hydrogencarbonate + 2 NH4(+)</text>
        <dbReference type="Rhea" id="RHEA:20557"/>
        <dbReference type="ChEBI" id="CHEBI:15377"/>
        <dbReference type="ChEBI" id="CHEBI:15378"/>
        <dbReference type="ChEBI" id="CHEBI:16199"/>
        <dbReference type="ChEBI" id="CHEBI:17544"/>
        <dbReference type="ChEBI" id="CHEBI:28938"/>
        <dbReference type="EC" id="3.5.1.5"/>
    </reaction>
</comment>
<dbReference type="RefSeq" id="WP_188608767.1">
    <property type="nucleotide sequence ID" value="NZ_BMGG01000003.1"/>
</dbReference>
<feature type="binding site" description="via carbamate group" evidence="5 8">
    <location>
        <position position="220"/>
    </location>
    <ligand>
        <name>Ni(2+)</name>
        <dbReference type="ChEBI" id="CHEBI:49786"/>
        <label>1</label>
    </ligand>
</feature>
<name>A0A916U3S8_9HYPH</name>
<feature type="binding site" evidence="5 8">
    <location>
        <position position="139"/>
    </location>
    <ligand>
        <name>Ni(2+)</name>
        <dbReference type="ChEBI" id="CHEBI:49786"/>
        <label>1</label>
    </ligand>
</feature>
<feature type="binding site" evidence="5 8">
    <location>
        <position position="249"/>
    </location>
    <ligand>
        <name>Ni(2+)</name>
        <dbReference type="ChEBI" id="CHEBI:49786"/>
        <label>2</label>
    </ligand>
</feature>
<dbReference type="GO" id="GO:0043419">
    <property type="term" value="P:urea catabolic process"/>
    <property type="evidence" value="ECO:0007669"/>
    <property type="project" value="UniProtKB-UniRule"/>
</dbReference>
<comment type="pathway">
    <text evidence="1 5">Nitrogen metabolism; urea degradation; CO(2) and NH(3) from urea (urease route): step 1/1.</text>
</comment>
<dbReference type="GO" id="GO:0005737">
    <property type="term" value="C:cytoplasm"/>
    <property type="evidence" value="ECO:0007669"/>
    <property type="project" value="UniProtKB-SubCell"/>
</dbReference>
<keyword evidence="3 5" id="KW-0479">Metal-binding</keyword>
<dbReference type="EC" id="3.5.1.5" evidence="5 6"/>
<reference evidence="13" key="2">
    <citation type="submission" date="2020-09" db="EMBL/GenBank/DDBJ databases">
        <authorList>
            <person name="Sun Q."/>
            <person name="Zhou Y."/>
        </authorList>
    </citation>
    <scope>NUCLEOTIDE SEQUENCE</scope>
    <source>
        <strain evidence="13">CGMCC 1.12919</strain>
    </source>
</reference>
<feature type="active site" description="Proton donor" evidence="5 9">
    <location>
        <position position="323"/>
    </location>
</feature>
<evidence type="ECO:0000256" key="9">
    <source>
        <dbReference type="PIRSR" id="PIRSR611612-52"/>
    </source>
</evidence>
<proteinExistence type="inferred from homology"/>
<dbReference type="InterPro" id="IPR005848">
    <property type="entry name" value="Urease_asu"/>
</dbReference>
<dbReference type="InterPro" id="IPR050112">
    <property type="entry name" value="Urease_alpha_subunit"/>
</dbReference>
<organism evidence="13 14">
    <name type="scientific">Chelatococcus reniformis</name>
    <dbReference type="NCBI Taxonomy" id="1494448"/>
    <lineage>
        <taxon>Bacteria</taxon>
        <taxon>Pseudomonadati</taxon>
        <taxon>Pseudomonadota</taxon>
        <taxon>Alphaproteobacteria</taxon>
        <taxon>Hyphomicrobiales</taxon>
        <taxon>Chelatococcaceae</taxon>
        <taxon>Chelatococcus</taxon>
    </lineage>
</organism>
<keyword evidence="14" id="KW-1185">Reference proteome</keyword>
<dbReference type="GO" id="GO:0016151">
    <property type="term" value="F:nickel cation binding"/>
    <property type="evidence" value="ECO:0007669"/>
    <property type="project" value="UniProtKB-UniRule"/>
</dbReference>
<dbReference type="NCBIfam" id="TIGR01792">
    <property type="entry name" value="urease_alph"/>
    <property type="match status" value="1"/>
</dbReference>
<keyword evidence="2 5" id="KW-0533">Nickel</keyword>
<evidence type="ECO:0000313" key="13">
    <source>
        <dbReference type="EMBL" id="GGC59013.1"/>
    </source>
</evidence>
<dbReference type="Gene3D" id="2.30.40.10">
    <property type="entry name" value="Urease, subunit C, domain 1"/>
    <property type="match status" value="1"/>
</dbReference>
<dbReference type="AlphaFoldDB" id="A0A916U3S8"/>
<dbReference type="GO" id="GO:0009039">
    <property type="term" value="F:urease activity"/>
    <property type="evidence" value="ECO:0007669"/>
    <property type="project" value="UniProtKB-UniRule"/>
</dbReference>
<accession>A0A916U3S8</accession>
<reference evidence="13" key="1">
    <citation type="journal article" date="2014" name="Int. J. Syst. Evol. Microbiol.">
        <title>Complete genome sequence of Corynebacterium casei LMG S-19264T (=DSM 44701T), isolated from a smear-ripened cheese.</title>
        <authorList>
            <consortium name="US DOE Joint Genome Institute (JGI-PGF)"/>
            <person name="Walter F."/>
            <person name="Albersmeier A."/>
            <person name="Kalinowski J."/>
            <person name="Ruckert C."/>
        </authorList>
    </citation>
    <scope>NUCLEOTIDE SEQUENCE</scope>
    <source>
        <strain evidence="13">CGMCC 1.12919</strain>
    </source>
</reference>
<dbReference type="Pfam" id="PF01979">
    <property type="entry name" value="Amidohydro_1"/>
    <property type="match status" value="1"/>
</dbReference>
<evidence type="ECO:0000256" key="1">
    <source>
        <dbReference type="ARBA" id="ARBA00004897"/>
    </source>
</evidence>
<comment type="subcellular location">
    <subcellularLocation>
        <location evidence="5 10">Cytoplasm</location>
    </subcellularLocation>
</comment>
<evidence type="ECO:0000256" key="2">
    <source>
        <dbReference type="ARBA" id="ARBA00022596"/>
    </source>
</evidence>
<evidence type="ECO:0000256" key="6">
    <source>
        <dbReference type="NCBIfam" id="TIGR01792"/>
    </source>
</evidence>
<feature type="binding site" description="via carbamate group" evidence="5 8">
    <location>
        <position position="220"/>
    </location>
    <ligand>
        <name>Ni(2+)</name>
        <dbReference type="ChEBI" id="CHEBI:49786"/>
        <label>2</label>
    </ligand>
</feature>
<keyword evidence="5 10" id="KW-0963">Cytoplasm</keyword>
<dbReference type="PRINTS" id="PR01752">
    <property type="entry name" value="UREASE"/>
</dbReference>
<evidence type="ECO:0000259" key="12">
    <source>
        <dbReference type="PROSITE" id="PS51368"/>
    </source>
</evidence>
<dbReference type="InterPro" id="IPR006680">
    <property type="entry name" value="Amidohydro-rel"/>
</dbReference>
<comment type="similarity">
    <text evidence="5 11">Belongs to the metallo-dependent hydrolases superfamily. Urease alpha subunit family.</text>
</comment>
<dbReference type="InterPro" id="IPR032466">
    <property type="entry name" value="Metal_Hydrolase"/>
</dbReference>
<comment type="subunit">
    <text evidence="5">Heterotrimer of UreA (gamma), UreB (beta) and UreC (alpha) subunits. Three heterotrimers associate to form the active enzyme.</text>
</comment>
<evidence type="ECO:0000256" key="7">
    <source>
        <dbReference type="PIRSR" id="PIRSR611612-50"/>
    </source>
</evidence>
<feature type="binding site" evidence="5 8">
    <location>
        <position position="363"/>
    </location>
    <ligand>
        <name>Ni(2+)</name>
        <dbReference type="ChEBI" id="CHEBI:49786"/>
        <label>1</label>
    </ligand>
</feature>
<comment type="cofactor">
    <cofactor evidence="5 8">
        <name>Ni cation</name>
        <dbReference type="ChEBI" id="CHEBI:25516"/>
    </cofactor>
    <text evidence="5 8">Binds 2 nickel ions per subunit.</text>
</comment>
<evidence type="ECO:0000256" key="5">
    <source>
        <dbReference type="HAMAP-Rule" id="MF_01953"/>
    </source>
</evidence>
<feature type="binding site" evidence="5 8">
    <location>
        <position position="141"/>
    </location>
    <ligand>
        <name>Ni(2+)</name>
        <dbReference type="ChEBI" id="CHEBI:49786"/>
        <label>1</label>
    </ligand>
</feature>